<dbReference type="GO" id="GO:0016887">
    <property type="term" value="F:ATP hydrolysis activity"/>
    <property type="evidence" value="ECO:0007669"/>
    <property type="project" value="InterPro"/>
</dbReference>
<gene>
    <name evidence="6" type="ORF">TPC1_11611</name>
</gene>
<dbReference type="Pfam" id="PF00005">
    <property type="entry name" value="ABC_tran"/>
    <property type="match status" value="2"/>
</dbReference>
<feature type="transmembrane region" description="Helical" evidence="4">
    <location>
        <begin position="1274"/>
        <end position="1300"/>
    </location>
</feature>
<feature type="non-terminal residue" evidence="6">
    <location>
        <position position="1"/>
    </location>
</feature>
<feature type="transmembrane region" description="Helical" evidence="4">
    <location>
        <begin position="1321"/>
        <end position="1346"/>
    </location>
</feature>
<dbReference type="InterPro" id="IPR017871">
    <property type="entry name" value="ABC_transporter-like_CS"/>
</dbReference>
<dbReference type="SUPFAM" id="SSF52540">
    <property type="entry name" value="P-loop containing nucleoside triphosphate hydrolases"/>
    <property type="match status" value="2"/>
</dbReference>
<feature type="transmembrane region" description="Helical" evidence="4">
    <location>
        <begin position="1416"/>
        <end position="1439"/>
    </location>
</feature>
<organism evidence="6">
    <name type="scientific">Trepomonas sp. PC1</name>
    <dbReference type="NCBI Taxonomy" id="1076344"/>
    <lineage>
        <taxon>Eukaryota</taxon>
        <taxon>Metamonada</taxon>
        <taxon>Diplomonadida</taxon>
        <taxon>Hexamitidae</taxon>
        <taxon>Hexamitinae</taxon>
        <taxon>Trepomonas</taxon>
    </lineage>
</organism>
<accession>A0A146KJ23</accession>
<dbReference type="InterPro" id="IPR026082">
    <property type="entry name" value="ABCA"/>
</dbReference>
<keyword evidence="4" id="KW-1133">Transmembrane helix</keyword>
<dbReference type="EMBL" id="GDID01001195">
    <property type="protein sequence ID" value="JAP95411.1"/>
    <property type="molecule type" value="Transcribed_RNA"/>
</dbReference>
<sequence>LKMNFGVDFYYFSSFGMAIQQHVMKAIAKMNDINYEPSFRQNPYAAFRGIPKPPQELTLILFLLIFAMQLIFVSINIQQDKQGQLDTLRLAGVSDFIYHLERFVFEYVIFIIMATSQLMVLYNYPYGCEKFKFIDVNISISVLLIGGLYATTHPMLFGSIFQMTITQIVVQIALFMMLTLCVAIFDYGFIYDYTVFAYLFNFLIQWFLPYSMIISCVTQVQYVTKLSSVLDYDTMTQVLDATPYTMERFQTSYNRSAILRKGTKFLVPSAFNQLVIVGIQAVLNFVGAWILGEWISMNASAARPPWKLFKKKVMSNANEYTLGRQITKRRQQLKAKIDNTQRTKLTLEEAKNCLKETMQTVDPETYQKSIDILTQETTDDTVFIAHHLHRAFKRTGSKITKKLQGSIHQAVQSVNFLIKKGEIFGLAGHNGAGKSTTLNIITGAIKQDKPGYQLFKNTPKVKANVNNAWLNNVYSIRENIEDIRRHLGVCPQFNTNLYQKLTVYQNLEFMCSLSNIPSYDHERLISTVLKSMMLEEWADHRIKQLSGGMQRRIAIAMSLINYKTKLIILDEPSTGLDPQTKRIIWQNIKNAARVSRMSPIITGSPQDYKIYRMKEDLPGLILTSHDMNELNTICDTIQIMSAGQIVASGTSLELKRKFGSGFTLGIIAISSNQCKVFQDQFAKYLESIGAGDVKNIDQSGSVATYSVPLHIEKKMVLILKYLEELIDNSNLIQDYSLERTSMDEVFVQIGKKYEMANGAEQEFDDVKQINETETIENFESSDQSEIQFASNESADLLINGDSTQISKLQPEQIQKILNPDREKPAQFKAILYKIMHNDKLNKFGLVTYLLFPLVMVMLVFFVNNILLPLTSQIMNELIDEELEEFSHICSLCKSIKFLDVPVPGCTGFDSWLNQNVCTTIDVFSQKTYQSPPIWFGGDYNTYPESASLWNAQEYPVKVMVFDKHGILGQKQNSILQSSAQGMRNMSKTVISYENYSVGLSKTDYTFIDEYGYAVSRNTQSQLKKVSGNDNVGSVLESLPIKPIAVQQITAQSAKMNKFDLYEDMWFVNGFDEFDSYHDLDEKYQKVLVNSLEGIAEKFPYQRNCSYVLQCLAMDDYAAQQFYQQQIAKLLPIGFIELNSTNVKNFTPMISGFAPGKTDVAFFKKYYIRGSWKNSAKLQNLLNTLEEFGVDTDDLLDFSSRADFRLMPNRKANVLPSNTNEELIVQPNVPMMDYSARLYSGLLRNVTGQAVNIRFGTQIFEHTPLSSLDVMIRSISILMTIILVFLGSFGLMSKLGTHFVLDRQSGFRKQMFLNGVNNIQYWLVNFVYCFMMQFIVQVILMFAGIYVFRIDNLVRIEGWMVVILIFLQTLVSVSVALFIASLVKQVQIYNLINVLILLISLIPVFMSLGATDVSVPLYSYLFPTIGYCYLILSSSQYGIAALDLFKFNIGSLLLWTIGYCFILLFIGYLIDEFSALNGFTPTKLKFLQRRKQQQVQSEIGQEEMINIEGGKPLGEHQTNHNQHVESSVLLNTVPSSVKVKTIREVASMHGLNRMDRDVFAERQLIKEGVPSHTPLVLANLQKVFGNFVALRDMSFHIPKHDEGCVFALLGPNGAAKTTALNLMIGLLEPTKGQVLMHGHDMAVREEALKVYKHLGLCGQFDVFLPNLTVRAHLKIFASLHGVSWTKCDKVVEDLAKFVHLSDVLDKVVGQLSGGMKRRMSLAIALIG</sequence>
<evidence type="ECO:0000256" key="1">
    <source>
        <dbReference type="ARBA" id="ARBA00022741"/>
    </source>
</evidence>
<keyword evidence="2" id="KW-0067">ATP-binding</keyword>
<evidence type="ECO:0000259" key="5">
    <source>
        <dbReference type="PROSITE" id="PS50893"/>
    </source>
</evidence>
<dbReference type="InterPro" id="IPR003439">
    <property type="entry name" value="ABC_transporter-like_ATP-bd"/>
</dbReference>
<feature type="transmembrane region" description="Helical" evidence="4">
    <location>
        <begin position="843"/>
        <end position="862"/>
    </location>
</feature>
<dbReference type="GO" id="GO:0005319">
    <property type="term" value="F:lipid transporter activity"/>
    <property type="evidence" value="ECO:0007669"/>
    <property type="project" value="TreeGrafter"/>
</dbReference>
<feature type="domain" description="ABC transporter" evidence="5">
    <location>
        <begin position="394"/>
        <end position="667"/>
    </location>
</feature>
<name>A0A146KJ23_9EUKA</name>
<feature type="coiled-coil region" evidence="3">
    <location>
        <begin position="330"/>
        <end position="357"/>
    </location>
</feature>
<dbReference type="CDD" id="cd03263">
    <property type="entry name" value="ABC_subfamily_A"/>
    <property type="match status" value="1"/>
</dbReference>
<feature type="transmembrane region" description="Helical" evidence="4">
    <location>
        <begin position="136"/>
        <end position="156"/>
    </location>
</feature>
<keyword evidence="4" id="KW-0812">Transmembrane</keyword>
<evidence type="ECO:0000256" key="4">
    <source>
        <dbReference type="SAM" id="Phobius"/>
    </source>
</evidence>
<keyword evidence="1" id="KW-0547">Nucleotide-binding</keyword>
<feature type="transmembrane region" description="Helical" evidence="4">
    <location>
        <begin position="270"/>
        <end position="291"/>
    </location>
</feature>
<keyword evidence="4" id="KW-0472">Membrane</keyword>
<dbReference type="PROSITE" id="PS00211">
    <property type="entry name" value="ABC_TRANSPORTER_1"/>
    <property type="match status" value="1"/>
</dbReference>
<dbReference type="PROSITE" id="PS50893">
    <property type="entry name" value="ABC_TRANSPORTER_2"/>
    <property type="match status" value="1"/>
</dbReference>
<feature type="transmembrane region" description="Helical" evidence="4">
    <location>
        <begin position="1390"/>
        <end position="1410"/>
    </location>
</feature>
<evidence type="ECO:0000256" key="2">
    <source>
        <dbReference type="ARBA" id="ARBA00022840"/>
    </source>
</evidence>
<evidence type="ECO:0000313" key="6">
    <source>
        <dbReference type="EMBL" id="JAP95411.1"/>
    </source>
</evidence>
<feature type="transmembrane region" description="Helical" evidence="4">
    <location>
        <begin position="1451"/>
        <end position="1469"/>
    </location>
</feature>
<dbReference type="SMART" id="SM00382">
    <property type="entry name" value="AAA"/>
    <property type="match status" value="1"/>
</dbReference>
<feature type="transmembrane region" description="Helical" evidence="4">
    <location>
        <begin position="1358"/>
        <end position="1378"/>
    </location>
</feature>
<dbReference type="Gene3D" id="3.40.50.300">
    <property type="entry name" value="P-loop containing nucleotide triphosphate hydrolases"/>
    <property type="match status" value="2"/>
</dbReference>
<dbReference type="InterPro" id="IPR027417">
    <property type="entry name" value="P-loop_NTPase"/>
</dbReference>
<dbReference type="InterPro" id="IPR003593">
    <property type="entry name" value="AAA+_ATPase"/>
</dbReference>
<feature type="transmembrane region" description="Helical" evidence="4">
    <location>
        <begin position="57"/>
        <end position="77"/>
    </location>
</feature>
<feature type="transmembrane region" description="Helical" evidence="4">
    <location>
        <begin position="104"/>
        <end position="124"/>
    </location>
</feature>
<dbReference type="GO" id="GO:0016020">
    <property type="term" value="C:membrane"/>
    <property type="evidence" value="ECO:0007669"/>
    <property type="project" value="InterPro"/>
</dbReference>
<proteinExistence type="predicted"/>
<protein>
    <submittedName>
        <fullName evidence="6">ABC transporter family protein</fullName>
    </submittedName>
</protein>
<dbReference type="PANTHER" id="PTHR19229">
    <property type="entry name" value="ATP-BINDING CASSETTE TRANSPORTER SUBFAMILY A ABCA"/>
    <property type="match status" value="1"/>
</dbReference>
<feature type="transmembrane region" description="Helical" evidence="4">
    <location>
        <begin position="196"/>
        <end position="222"/>
    </location>
</feature>
<keyword evidence="3" id="KW-0175">Coiled coil</keyword>
<evidence type="ECO:0000256" key="3">
    <source>
        <dbReference type="SAM" id="Coils"/>
    </source>
</evidence>
<reference evidence="6" key="1">
    <citation type="submission" date="2015-07" db="EMBL/GenBank/DDBJ databases">
        <title>Adaptation to a free-living lifestyle via gene acquisitions in the diplomonad Trepomonas sp. PC1.</title>
        <authorList>
            <person name="Xu F."/>
            <person name="Jerlstrom-Hultqvist J."/>
            <person name="Kolisko M."/>
            <person name="Simpson A.G.B."/>
            <person name="Roger A.J."/>
            <person name="Svard S.G."/>
            <person name="Andersson J.O."/>
        </authorList>
    </citation>
    <scope>NUCLEOTIDE SEQUENCE</scope>
    <source>
        <strain evidence="6">PC1</strain>
    </source>
</reference>
<feature type="transmembrane region" description="Helical" evidence="4">
    <location>
        <begin position="168"/>
        <end position="189"/>
    </location>
</feature>
<dbReference type="GO" id="GO:0005524">
    <property type="term" value="F:ATP binding"/>
    <property type="evidence" value="ECO:0007669"/>
    <property type="project" value="UniProtKB-KW"/>
</dbReference>
<dbReference type="GO" id="GO:0140359">
    <property type="term" value="F:ABC-type transporter activity"/>
    <property type="evidence" value="ECO:0007669"/>
    <property type="project" value="InterPro"/>
</dbReference>